<evidence type="ECO:0000256" key="1">
    <source>
        <dbReference type="SAM" id="SignalP"/>
    </source>
</evidence>
<comment type="caution">
    <text evidence="2">The sequence shown here is derived from an EMBL/GenBank/DDBJ whole genome shotgun (WGS) entry which is preliminary data.</text>
</comment>
<keyword evidence="3" id="KW-1185">Reference proteome</keyword>
<name>A0AA38CLB0_TAXCH</name>
<dbReference type="EMBL" id="JAHRHJ020000010">
    <property type="protein sequence ID" value="KAH9298819.1"/>
    <property type="molecule type" value="Genomic_DNA"/>
</dbReference>
<evidence type="ECO:0008006" key="4">
    <source>
        <dbReference type="Google" id="ProtNLM"/>
    </source>
</evidence>
<reference evidence="2 3" key="1">
    <citation type="journal article" date="2021" name="Nat. Plants">
        <title>The Taxus genome provides insights into paclitaxel biosynthesis.</title>
        <authorList>
            <person name="Xiong X."/>
            <person name="Gou J."/>
            <person name="Liao Q."/>
            <person name="Li Y."/>
            <person name="Zhou Q."/>
            <person name="Bi G."/>
            <person name="Li C."/>
            <person name="Du R."/>
            <person name="Wang X."/>
            <person name="Sun T."/>
            <person name="Guo L."/>
            <person name="Liang H."/>
            <person name="Lu P."/>
            <person name="Wu Y."/>
            <person name="Zhang Z."/>
            <person name="Ro D.K."/>
            <person name="Shang Y."/>
            <person name="Huang S."/>
            <person name="Yan J."/>
        </authorList>
    </citation>
    <scope>NUCLEOTIDE SEQUENCE [LARGE SCALE GENOMIC DNA]</scope>
    <source>
        <strain evidence="2">Ta-2019</strain>
    </source>
</reference>
<organism evidence="2 3">
    <name type="scientific">Taxus chinensis</name>
    <name type="common">Chinese yew</name>
    <name type="synonym">Taxus wallichiana var. chinensis</name>
    <dbReference type="NCBI Taxonomy" id="29808"/>
    <lineage>
        <taxon>Eukaryota</taxon>
        <taxon>Viridiplantae</taxon>
        <taxon>Streptophyta</taxon>
        <taxon>Embryophyta</taxon>
        <taxon>Tracheophyta</taxon>
        <taxon>Spermatophyta</taxon>
        <taxon>Pinopsida</taxon>
        <taxon>Pinidae</taxon>
        <taxon>Conifers II</taxon>
        <taxon>Cupressales</taxon>
        <taxon>Taxaceae</taxon>
        <taxon>Taxus</taxon>
    </lineage>
</organism>
<accession>A0AA38CLB0</accession>
<protein>
    <recommendedName>
        <fullName evidence="4">Secreted protein</fullName>
    </recommendedName>
</protein>
<dbReference type="Proteomes" id="UP000824469">
    <property type="component" value="Unassembled WGS sequence"/>
</dbReference>
<feature type="non-terminal residue" evidence="2">
    <location>
        <position position="111"/>
    </location>
</feature>
<dbReference type="AlphaFoldDB" id="A0AA38CLB0"/>
<feature type="signal peptide" evidence="1">
    <location>
        <begin position="1"/>
        <end position="22"/>
    </location>
</feature>
<evidence type="ECO:0000313" key="2">
    <source>
        <dbReference type="EMBL" id="KAH9298819.1"/>
    </source>
</evidence>
<proteinExistence type="predicted"/>
<gene>
    <name evidence="2" type="ORF">KI387_030501</name>
</gene>
<keyword evidence="1" id="KW-0732">Signal</keyword>
<sequence>MKLVSMVTIVALAFSRILRSQTAQHVVGGNKSVPFGFAFPSFINGGSGGNSESYKLPWPRVVAWRKELSNTAHLITNTRNLVQMKYTEEGKLSHALNLELNHLLCQMPLRG</sequence>
<evidence type="ECO:0000313" key="3">
    <source>
        <dbReference type="Proteomes" id="UP000824469"/>
    </source>
</evidence>
<feature type="chain" id="PRO_5041393713" description="Secreted protein" evidence="1">
    <location>
        <begin position="23"/>
        <end position="111"/>
    </location>
</feature>